<reference evidence="3" key="1">
    <citation type="journal article" date="2014" name="Nat. Commun.">
        <title>The emerging biofuel crop Camelina sativa retains a highly undifferentiated hexaploid genome structure.</title>
        <authorList>
            <person name="Kagale S."/>
            <person name="Koh C."/>
            <person name="Nixon J."/>
            <person name="Bollina V."/>
            <person name="Clarke W.E."/>
            <person name="Tuteja R."/>
            <person name="Spillane C."/>
            <person name="Robinson S.J."/>
            <person name="Links M.G."/>
            <person name="Clarke C."/>
            <person name="Higgins E.E."/>
            <person name="Huebert T."/>
            <person name="Sharpe A.G."/>
            <person name="Parkin I.A."/>
        </authorList>
    </citation>
    <scope>NUCLEOTIDE SEQUENCE [LARGE SCALE GENOMIC DNA]</scope>
    <source>
        <strain evidence="3">cv. DH55</strain>
    </source>
</reference>
<dbReference type="SMART" id="SM00255">
    <property type="entry name" value="TIR"/>
    <property type="match status" value="1"/>
</dbReference>
<dbReference type="PANTHER" id="PTHR32009">
    <property type="entry name" value="TMV RESISTANCE PROTEIN N-LIKE"/>
    <property type="match status" value="1"/>
</dbReference>
<evidence type="ECO:0000259" key="2">
    <source>
        <dbReference type="PROSITE" id="PS50104"/>
    </source>
</evidence>
<dbReference type="PANTHER" id="PTHR32009:SF116">
    <property type="entry name" value="DISEASE RESISTANCE PROTEIN"/>
    <property type="match status" value="1"/>
</dbReference>
<dbReference type="Pfam" id="PF01582">
    <property type="entry name" value="TIR"/>
    <property type="match status" value="1"/>
</dbReference>
<feature type="domain" description="TIR" evidence="2">
    <location>
        <begin position="11"/>
        <end position="165"/>
    </location>
</feature>
<dbReference type="GeneID" id="104724542"/>
<dbReference type="InterPro" id="IPR000157">
    <property type="entry name" value="TIR_dom"/>
</dbReference>
<dbReference type="InterPro" id="IPR035897">
    <property type="entry name" value="Toll_tir_struct_dom_sf"/>
</dbReference>
<gene>
    <name evidence="4" type="primary">LOC104724542</name>
</gene>
<evidence type="ECO:0000256" key="1">
    <source>
        <dbReference type="ARBA" id="ARBA00023027"/>
    </source>
</evidence>
<dbReference type="RefSeq" id="XP_010441345.1">
    <property type="nucleotide sequence ID" value="XM_010443043.2"/>
</dbReference>
<reference evidence="4" key="2">
    <citation type="submission" date="2025-08" db="UniProtKB">
        <authorList>
            <consortium name="RefSeq"/>
        </authorList>
    </citation>
    <scope>IDENTIFICATION</scope>
    <source>
        <tissue evidence="4">Leaf</tissue>
    </source>
</reference>
<name>A0ABM0UHS2_CAMSA</name>
<dbReference type="PROSITE" id="PS50104">
    <property type="entry name" value="TIR"/>
    <property type="match status" value="1"/>
</dbReference>
<protein>
    <submittedName>
        <fullName evidence="4">Disease resistance protein ADR2-like</fullName>
    </submittedName>
</protein>
<keyword evidence="3" id="KW-1185">Reference proteome</keyword>
<sequence>MASSSSSSRIRRYQVFTSFHGPDVRKGFLSHLHNHFASKGITTFNDQEIQRGHTIGPELVLSIRESRVLLSKKYASSSWCLDEIFKCKEAFGQIVMTIFYEIDPSYVRIHRGDFGSAFEKICQGKTEEVKLRWTEALAHVAIIAGEHSLNCRDDPKDCYICFKQT</sequence>
<dbReference type="SUPFAM" id="SSF52200">
    <property type="entry name" value="Toll/Interleukin receptor TIR domain"/>
    <property type="match status" value="1"/>
</dbReference>
<dbReference type="Proteomes" id="UP000694864">
    <property type="component" value="Chromosome 11"/>
</dbReference>
<dbReference type="Gene3D" id="3.40.50.10140">
    <property type="entry name" value="Toll/interleukin-1 receptor homology (TIR) domain"/>
    <property type="match status" value="1"/>
</dbReference>
<proteinExistence type="predicted"/>
<keyword evidence="1" id="KW-0520">NAD</keyword>
<evidence type="ECO:0000313" key="4">
    <source>
        <dbReference type="RefSeq" id="XP_010441345.1"/>
    </source>
</evidence>
<accession>A0ABM0UHS2</accession>
<organism evidence="3 4">
    <name type="scientific">Camelina sativa</name>
    <name type="common">False flax</name>
    <name type="synonym">Myagrum sativum</name>
    <dbReference type="NCBI Taxonomy" id="90675"/>
    <lineage>
        <taxon>Eukaryota</taxon>
        <taxon>Viridiplantae</taxon>
        <taxon>Streptophyta</taxon>
        <taxon>Embryophyta</taxon>
        <taxon>Tracheophyta</taxon>
        <taxon>Spermatophyta</taxon>
        <taxon>Magnoliopsida</taxon>
        <taxon>eudicotyledons</taxon>
        <taxon>Gunneridae</taxon>
        <taxon>Pentapetalae</taxon>
        <taxon>rosids</taxon>
        <taxon>malvids</taxon>
        <taxon>Brassicales</taxon>
        <taxon>Brassicaceae</taxon>
        <taxon>Camelineae</taxon>
        <taxon>Camelina</taxon>
    </lineage>
</organism>
<evidence type="ECO:0000313" key="3">
    <source>
        <dbReference type="Proteomes" id="UP000694864"/>
    </source>
</evidence>